<evidence type="ECO:0008006" key="4">
    <source>
        <dbReference type="Google" id="ProtNLM"/>
    </source>
</evidence>
<feature type="region of interest" description="Disordered" evidence="1">
    <location>
        <begin position="1214"/>
        <end position="1236"/>
    </location>
</feature>
<dbReference type="InterPro" id="IPR033228">
    <property type="entry name" value="SZT2"/>
</dbReference>
<accession>A0AAN8K2M5</accession>
<feature type="region of interest" description="Disordered" evidence="1">
    <location>
        <begin position="718"/>
        <end position="743"/>
    </location>
</feature>
<keyword evidence="3" id="KW-1185">Reference proteome</keyword>
<feature type="compositionally biased region" description="Acidic residues" evidence="1">
    <location>
        <begin position="1935"/>
        <end position="1950"/>
    </location>
</feature>
<feature type="compositionally biased region" description="Polar residues" evidence="1">
    <location>
        <begin position="1915"/>
        <end position="1930"/>
    </location>
</feature>
<feature type="compositionally biased region" description="Basic and acidic residues" evidence="1">
    <location>
        <begin position="718"/>
        <end position="731"/>
    </location>
</feature>
<dbReference type="EMBL" id="JAZGQO010000003">
    <property type="protein sequence ID" value="KAK6188103.1"/>
    <property type="molecule type" value="Genomic_DNA"/>
</dbReference>
<dbReference type="Proteomes" id="UP001347796">
    <property type="component" value="Unassembled WGS sequence"/>
</dbReference>
<proteinExistence type="predicted"/>
<dbReference type="PANTHER" id="PTHR14918:SF3">
    <property type="entry name" value="KICSTOR COMPLEX PROTEIN SZT2"/>
    <property type="match status" value="1"/>
</dbReference>
<feature type="region of interest" description="Disordered" evidence="1">
    <location>
        <begin position="1144"/>
        <end position="1172"/>
    </location>
</feature>
<feature type="compositionally biased region" description="Polar residues" evidence="1">
    <location>
        <begin position="1160"/>
        <end position="1170"/>
    </location>
</feature>
<evidence type="ECO:0000256" key="1">
    <source>
        <dbReference type="SAM" id="MobiDB-lite"/>
    </source>
</evidence>
<feature type="compositionally biased region" description="Basic and acidic residues" evidence="1">
    <location>
        <begin position="3157"/>
        <end position="3166"/>
    </location>
</feature>
<organism evidence="2 3">
    <name type="scientific">Patella caerulea</name>
    <name type="common">Rayed Mediterranean limpet</name>
    <dbReference type="NCBI Taxonomy" id="87958"/>
    <lineage>
        <taxon>Eukaryota</taxon>
        <taxon>Metazoa</taxon>
        <taxon>Spiralia</taxon>
        <taxon>Lophotrochozoa</taxon>
        <taxon>Mollusca</taxon>
        <taxon>Gastropoda</taxon>
        <taxon>Patellogastropoda</taxon>
        <taxon>Patelloidea</taxon>
        <taxon>Patellidae</taxon>
        <taxon>Patella</taxon>
    </lineage>
</organism>
<feature type="compositionally biased region" description="Polar residues" evidence="1">
    <location>
        <begin position="2058"/>
        <end position="2074"/>
    </location>
</feature>
<reference evidence="2 3" key="1">
    <citation type="submission" date="2024-01" db="EMBL/GenBank/DDBJ databases">
        <title>The genome of the rayed Mediterranean limpet Patella caerulea (Linnaeus, 1758).</title>
        <authorList>
            <person name="Anh-Thu Weber A."/>
            <person name="Halstead-Nussloch G."/>
        </authorList>
    </citation>
    <scope>NUCLEOTIDE SEQUENCE [LARGE SCALE GENOMIC DNA]</scope>
    <source>
        <strain evidence="2">AATW-2023a</strain>
        <tissue evidence="2">Whole specimen</tissue>
    </source>
</reference>
<feature type="compositionally biased region" description="Basic and acidic residues" evidence="1">
    <location>
        <begin position="1368"/>
        <end position="1377"/>
    </location>
</feature>
<feature type="region of interest" description="Disordered" evidence="1">
    <location>
        <begin position="2032"/>
        <end position="2102"/>
    </location>
</feature>
<evidence type="ECO:0000313" key="3">
    <source>
        <dbReference type="Proteomes" id="UP001347796"/>
    </source>
</evidence>
<protein>
    <recommendedName>
        <fullName evidence="4">KICSTOR complex protein SZT2</fullName>
    </recommendedName>
</protein>
<feature type="region of interest" description="Disordered" evidence="1">
    <location>
        <begin position="1909"/>
        <end position="1959"/>
    </location>
</feature>
<dbReference type="GO" id="GO:0005777">
    <property type="term" value="C:peroxisome"/>
    <property type="evidence" value="ECO:0007669"/>
    <property type="project" value="InterPro"/>
</dbReference>
<gene>
    <name evidence="2" type="ORF">SNE40_004356</name>
</gene>
<feature type="region of interest" description="Disordered" evidence="1">
    <location>
        <begin position="2620"/>
        <end position="2641"/>
    </location>
</feature>
<feature type="region of interest" description="Disordered" evidence="1">
    <location>
        <begin position="3118"/>
        <end position="3184"/>
    </location>
</feature>
<name>A0AAN8K2M5_PATCE</name>
<feature type="compositionally biased region" description="Polar residues" evidence="1">
    <location>
        <begin position="1005"/>
        <end position="1025"/>
    </location>
</feature>
<feature type="region of interest" description="Disordered" evidence="1">
    <location>
        <begin position="1357"/>
        <end position="1377"/>
    </location>
</feature>
<feature type="compositionally biased region" description="Low complexity" evidence="1">
    <location>
        <begin position="2623"/>
        <end position="2634"/>
    </location>
</feature>
<evidence type="ECO:0000313" key="2">
    <source>
        <dbReference type="EMBL" id="KAK6188103.1"/>
    </source>
</evidence>
<feature type="region of interest" description="Disordered" evidence="1">
    <location>
        <begin position="1005"/>
        <end position="1029"/>
    </location>
</feature>
<sequence>MDEASDHNNEMEEKVVTNNELYAKDIFVLMQKGCRVSRNIRASWYFKHLNSKIQFKLHVPQELPVAEHELSLVSVIPPNGEKLDPGQTYNVCIQPHTFVTFLASIYRLAFVLDISPSVFCVDLFKNQIMYDDLLDTLNNCIRGLVKSFQIPGCNVIFKPELYVTVMLQTPVVQSKSNQVLIQGVQITEKNLEHVLQLIQDKLKIFELSLYQSSKSISNISDLKGEVSVEDDGEDIKNPTTSDLLMTPEAGFVNMIRYGILSLQLLPENSSAGVIVLTDGLVGLPEANLFERLLTQLRNSTISCSFLKIGSNEPNHQQFGHVAHVELMQFIATATFGAYIASCPKLDDSNALEPNIYHKALYFWNFQKGLEGFKYELTHQSDEDVPGSLAWINRKLYSNPLDSKRIGLDHVRKKHVENSVSANINSVLSLRLREGYTIKEVQIIQGGSIMVKMVLPWREYVRIEYIAMASWPLDQDSHKTNVELHIEGSYSFLHEITCQKLHIKSPYRSANVKRFWQAIQSVNQTDKWLAHLQSFSTNSNYYTIPDSIMNGIPLFVASRSNQKPGITLNNQLNSSDSNLAIFESFWRPIIMLDTTVWQKWMHCHLIGLVMEHDMPLPKYLHIPNSSGRFHSIACMQAQTELNKTLREWSTFVLRENMSYIKLLFSDPDKPPSYFCVLRVTLKGPCVVLRLAFLGGTPSHLRRAEVEELLLKIKELKFPPRGSEKTPPKEKHVANGNSGKKKKRKTPLMRDWSEINCCVIFSKPVEKILIRYDRVPKDMMSVDDPNKEEIFPIPSFRSTMSNSTKSATSMFRMLSHYLCHQRWIWTIQQSFNIPVEMSFIGKVLQTLTKLRLQEGFHFAATDSGIVSFVLEVDMTDPDNYIKDNTTVEYENCSKCVVQYVIFPPHVKTTRDSVSEDDIEEMETTEADFELQIVTECWVEPQYGICVNNTPECKHLDGLKADQMAKAFFPVDYECISSLVTYDHLVYLCHNKIAFTVPDSDDLDRSAATSVSLTQSSPPKRNYTGSQNAKDETEPQCIPFTFDLLSLLPWSQQAELLFSTFIMENNECPKDPMQRKASNVVLYNLLMEDLAEYHDKQVPMTVEDSQKFLELLKNRERDLTQNPLPFKFGVDKNASSDEMDFNLITENPEGIESPLTPDKDAHTNQNEQPTSETVQKDPFPRWICFAKASEEGNLSLTFIPATFDDLLLLNQIHLPEAPPDPEEHLPDINIQEPDDTEADMNCCENKSKGGSITASVDEAEDSQYQPHKIPVLQRLDSEDPSSVSSSKEEEIAEWINTNSLQCRDGPLLIPIYAYSCSQCYISDSLIQKMDYHLPEDKFEDLSFEVDELSEKYGKCPINPRTHLTSMMESDDSQKEDDSHYSKRGLMTLDSRSKDHRKAAVHEFKHLRRNISRIFFSCYVKGVFRSLQQHLSIHHFDLDNAINDICEESLPLESEITTFLHSSCGHLQHLVNRARKQDAASKDESSAPRRLSVRFEGLPMEDNESESDTVDRTPVILQFPKTTISLSNLVALDKPCEHSSGLSNLLSEKFLDITKKWFCPVPSNPDYYYYFPEEINLEMAEEENLSECSDASIDEIEQEGEEEEDIFRDFVDVTVTRIDDDGHSMSLESSIVGSEADLESSQLEDVPLFIHFTCTLKNRLEQYNVSARSLPHCIGQILRPIEEEIKDFDLGNLKFTFDINCLTLPNDSEPFHKKSLIRMLSNNSPEPSTPIDRLDTVDADMSVVSSDQGLKEGFGDPISHLQKVQYKAMMAFKQEIEWLLNDEIVSALRHLSPINSDALEFVTAHIKKYKAENKPGCDHHVVSLKFVFGANQSLVRFTEEFERLNLPNYSLTKEGDYYFVILNRNHSINILQAEEIVHALVNLSRTNMKAEKPAVPELPKIFPKLEERSNSLPTLFPMNDSSELPSFDVNASNISRDDNDCDDHDDDEIDDYDDDSLRPRSRSDAKYLRRSVSGLSEEGTSRTQTLSEIQHALPLFTSTTKDAPQPHGILKKSSSFASFETGTVNATDILPTIQQSHLKSSTCPPVTDKLRSRHFSAPSGPGTPQSRSSTLPISSRGSCNEDGYEGDSNSSDGELDDTHSVSDGGQSHPQLPNFWLILQIHQDKAEIFFHARDTPNGENNEEELRERNDRRTLQFHVKQDIQSICKKVNQRLLLKELNDTRICNSLLVDEAEEDRLWADKRTTSGRSMVESTASECDDDESEDGRGRRYLAARLELMPGHFACDCTWKTMFILHTRLKEGTKRGGGASRGLLALRSVLSKLSVNNRKNMFVIKETQTENVSYLRLRELRNVPIAATSSGDMLEDDYLLQENSGGGLFAVATKLEESSSSINKIDADAISNYSGLSRLSSRVESVVELLVYGIEEPGSEVKDSLVRALQCKLDEAVLDVISLMLSRNPKCKLKAEDVRFIQNMEDGVSKVIQLSIPAHAMMYLFALMYYLRQNLLQFLHTPNYDSNDPEDQFQDIINDEYEAIKRENVFLYIRPPASGKGIACISVSLVDSTGSPVKVLNCPYPTSMTTSGILSSDDFDQLLHTVRHEPSPDTTKPGPTALIQFKIWDRFNNNSEMKNLTDKLTSAVKHALCDVILEFNLLTAPICHIPRPHSEPELLHSSVPSSPVSPKGDKHDRRHSVIGKRFSDSLQLKPIVQSASPLQSLKNRMPSKSRFSTPPPQSSLMFEFPDTAAISTTELPSLSREVSPTSSALKEVRMKYESGQRGNLHTVYPSVLRPFINYCSKLGTPSINRFELNLLSMFSVDYALKEIQNILPTIASNLTFTLFKLVDKQGELLTGVQYFPCRSPVQPAEDNMETSLDAARKKLTMEKDSPEFLILGRDVDQWRSVILHENLDSEFPSTKNIGNQKYQPYVFIDHESTDALSHFRAEQEFVPRQNLLLMFIQGKQITVATYNWASDLFNSLESHITKLVQWQNARAHLLDSVISQKMGLFHHKTFNDLPYTLEQNPYTQSTHEKEVLIRNMAPPRENQRRHGSISVRDKNQILDLIPHFDDIYKDEQPHIPMHKNNKIPLMKDPVYVHGVQALEIRSLCLKDAEKFNKLSQLHNSWLIKTPGNPAVNEDHLKLLKQSSRLFHYCATPILFSSQWRHRVVEKTKPHGKQDTCIASTPPMTDIPKSRSRHSSGASITSLKNKRSESQDGGRRKMNTPQESPEVRQHGHTEEQWHVELRESFNNQYISYLQNLGFRKIYVQCSARKRTSRGKSSDGQNLSTDDSSLGIINLQKTLTAGIILMEIGYREEFFCVKMFVLYITHINTNINQQSAGAQINQQMRLLFVDECQKYKDLIHVHSFAHDFHLRCIQRYISGEDCVFNQGFHLTNFLTDFSNIYSYPPSFSRNCLQHETVVLPDKLCSSDDVFEYMIKQMKHYNMKVVKMKAFFDFDVEPDYCFVKNDEFALVRNRKLTETDKKPTVKEADDYDVGIIITQDSLQNIKPGFEADKTTLRLKYFVLLTRRSNCFPMKNLEKRLGGIHPRLLALPTETLAVEHNEPIETERVRPVPVKQHIGVRQEMVDYLGYSNKHQTSIYQLSCQEMNVCRRELEEMVCMSKEKCCRDLLWKRMLVQVEDDQKKRRRTADVDDLRDSNMVKLSFEEFQDLLKMVNKNRTPLSDEDAQLMPLCTMPLQWYRSLVPVLMSKYPTQHRTFTSADGQNQCILILNPNFLEMFIMLEITPNKADLCVVMQDPISDQEHTPTTPNISLLSMQSHIEDFVNTCCFHLWSTML</sequence>
<dbReference type="PANTHER" id="PTHR14918">
    <property type="entry name" value="KICSTOR COMPLEX PROTEIN SZT2"/>
    <property type="match status" value="1"/>
</dbReference>
<comment type="caution">
    <text evidence="2">The sequence shown here is derived from an EMBL/GenBank/DDBJ whole genome shotgun (WGS) entry which is preliminary data.</text>
</comment>